<dbReference type="SUPFAM" id="SSF55816">
    <property type="entry name" value="5'-nucleotidase (syn. UDP-sugar hydrolase), C-terminal domain"/>
    <property type="match status" value="1"/>
</dbReference>
<dbReference type="Pfam" id="PF02872">
    <property type="entry name" value="5_nucleotid_C"/>
    <property type="match status" value="1"/>
</dbReference>
<dbReference type="PROSITE" id="PS00785">
    <property type="entry name" value="5_NUCLEOTIDASE_1"/>
    <property type="match status" value="1"/>
</dbReference>
<dbReference type="InterPro" id="IPR006146">
    <property type="entry name" value="5'-Nucleotdase_CS"/>
</dbReference>
<dbReference type="Pfam" id="PF00149">
    <property type="entry name" value="Metallophos"/>
    <property type="match status" value="1"/>
</dbReference>
<dbReference type="GO" id="GO:0000166">
    <property type="term" value="F:nucleotide binding"/>
    <property type="evidence" value="ECO:0007669"/>
    <property type="project" value="UniProtKB-KW"/>
</dbReference>
<dbReference type="CDD" id="cd00845">
    <property type="entry name" value="MPP_UshA_N_like"/>
    <property type="match status" value="1"/>
</dbReference>
<comment type="similarity">
    <text evidence="2">Belongs to the 5'-nucleotidase family.</text>
</comment>
<gene>
    <name evidence="4" type="ORF">M3202_20950</name>
</gene>
<dbReference type="InterPro" id="IPR029052">
    <property type="entry name" value="Metallo-depent_PP-like"/>
</dbReference>
<dbReference type="PRINTS" id="PR01607">
    <property type="entry name" value="APYRASEFAMLY"/>
</dbReference>
<feature type="domain" description="SLH" evidence="3">
    <location>
        <begin position="51"/>
        <end position="114"/>
    </location>
</feature>
<evidence type="ECO:0000256" key="1">
    <source>
        <dbReference type="ARBA" id="ARBA00022729"/>
    </source>
</evidence>
<dbReference type="RefSeq" id="WP_251225168.1">
    <property type="nucleotide sequence ID" value="NZ_JAMBOL010000041.1"/>
</dbReference>
<dbReference type="PANTHER" id="PTHR11575">
    <property type="entry name" value="5'-NUCLEOTIDASE-RELATED"/>
    <property type="match status" value="1"/>
</dbReference>
<dbReference type="GO" id="GO:0016788">
    <property type="term" value="F:hydrolase activity, acting on ester bonds"/>
    <property type="evidence" value="ECO:0007669"/>
    <property type="project" value="InterPro"/>
</dbReference>
<sequence length="641" mass="69918">MKKGLASILALLLSLTIAQSAFANGAEEASRGEFVKALLETLEVDVAHYAELDDNEFEDVPAELAPYVKAAGTLGITKGISNTTFGTNEKITREQAYVFLIRALNLADDYDVVVLNNYYDADNVSDWAKGELAAAIELGLLQGYLDHTLRPGRNLLTKHMDLLLARYDENFDRVSIVHTNDLHGRVLYNEENGEMGLAKIATKIELVRSTNPDTFVFDMGDTFHGTNYVNLNEGQAAVEAMQLIGFDALVPGNHDFNFGRERLLEIAAETDFPIISANVVETETGETILPAYDIVTLGDKTFALIGVTAQDTVVKTHPANIEGLTFKAEAETIETYVKELQDEVDHILVLSHAGYDIDQQIAAQVDGIDLILGGHTHTTLEKPELHGQTYITQAYEHGKAFGVTHMLYFEDELIGVQGHLVRDSAALEPDQQVTDLLNEYVAEVEEAFSEVIGTIAVDLDGAREDVRTKETNLGNLITDAMRDVVDAEIAVTNGGGIRDNIAAGEVTFGDVNTAFPFPNFVIALELTGEQLLNSIEHSVSLYPEENGGFLQTSGLTYSFDPARPAGSRITEALVNGEPLQADAVYTVATNDFTAAGGDGYEWFMEANLVADTGEYLSTVLIDYIRAGKPIPEVENRIQVVE</sequence>
<proteinExistence type="inferred from homology"/>
<feature type="signal peptide" evidence="2">
    <location>
        <begin position="1"/>
        <end position="23"/>
    </location>
</feature>
<accession>A0A9X2DWH6</accession>
<evidence type="ECO:0000259" key="3">
    <source>
        <dbReference type="PROSITE" id="PS51272"/>
    </source>
</evidence>
<organism evidence="4 5">
    <name type="scientific">Halalkalibacter oceani</name>
    <dbReference type="NCBI Taxonomy" id="1653776"/>
    <lineage>
        <taxon>Bacteria</taxon>
        <taxon>Bacillati</taxon>
        <taxon>Bacillota</taxon>
        <taxon>Bacilli</taxon>
        <taxon>Bacillales</taxon>
        <taxon>Bacillaceae</taxon>
        <taxon>Halalkalibacter</taxon>
    </lineage>
</organism>
<dbReference type="Proteomes" id="UP001139179">
    <property type="component" value="Unassembled WGS sequence"/>
</dbReference>
<dbReference type="Gene3D" id="3.60.21.10">
    <property type="match status" value="1"/>
</dbReference>
<dbReference type="AlphaFoldDB" id="A0A9X2DWH6"/>
<evidence type="ECO:0000313" key="4">
    <source>
        <dbReference type="EMBL" id="MCM3716518.1"/>
    </source>
</evidence>
<evidence type="ECO:0000313" key="5">
    <source>
        <dbReference type="Proteomes" id="UP001139179"/>
    </source>
</evidence>
<keyword evidence="5" id="KW-1185">Reference proteome</keyword>
<dbReference type="GO" id="GO:0009166">
    <property type="term" value="P:nucleotide catabolic process"/>
    <property type="evidence" value="ECO:0007669"/>
    <property type="project" value="InterPro"/>
</dbReference>
<keyword evidence="1 2" id="KW-0732">Signal</keyword>
<dbReference type="Gene3D" id="3.90.780.10">
    <property type="entry name" value="5'-Nucleotidase, C-terminal domain"/>
    <property type="match status" value="1"/>
</dbReference>
<dbReference type="InterPro" id="IPR001119">
    <property type="entry name" value="SLH_dom"/>
</dbReference>
<comment type="caution">
    <text evidence="4">The sequence shown here is derived from an EMBL/GenBank/DDBJ whole genome shotgun (WGS) entry which is preliminary data.</text>
</comment>
<feature type="chain" id="PRO_5041021544" evidence="2">
    <location>
        <begin position="24"/>
        <end position="641"/>
    </location>
</feature>
<dbReference type="InterPro" id="IPR004843">
    <property type="entry name" value="Calcineurin-like_PHP"/>
</dbReference>
<reference evidence="4" key="1">
    <citation type="submission" date="2022-05" db="EMBL/GenBank/DDBJ databases">
        <title>Comparative Genomics of Spacecraft Associated Microbes.</title>
        <authorList>
            <person name="Tran M.T."/>
            <person name="Wright A."/>
            <person name="Seuylemezian A."/>
            <person name="Eisen J."/>
            <person name="Coil D."/>
        </authorList>
    </citation>
    <scope>NUCLEOTIDE SEQUENCE</scope>
    <source>
        <strain evidence="4">214.1.1</strain>
    </source>
</reference>
<dbReference type="PANTHER" id="PTHR11575:SF24">
    <property type="entry name" value="5'-NUCLEOTIDASE"/>
    <property type="match status" value="1"/>
</dbReference>
<dbReference type="InterPro" id="IPR006179">
    <property type="entry name" value="5_nucleotidase/apyrase"/>
</dbReference>
<dbReference type="GO" id="GO:0046872">
    <property type="term" value="F:metal ion binding"/>
    <property type="evidence" value="ECO:0007669"/>
    <property type="project" value="InterPro"/>
</dbReference>
<keyword evidence="2" id="KW-0378">Hydrolase</keyword>
<dbReference type="InterPro" id="IPR008334">
    <property type="entry name" value="5'-Nucleotdase_C"/>
</dbReference>
<feature type="domain" description="SLH" evidence="3">
    <location>
        <begin position="115"/>
        <end position="178"/>
    </location>
</feature>
<dbReference type="EMBL" id="JAMBOL010000041">
    <property type="protein sequence ID" value="MCM3716518.1"/>
    <property type="molecule type" value="Genomic_DNA"/>
</dbReference>
<name>A0A9X2DWH6_9BACI</name>
<keyword evidence="2" id="KW-0547">Nucleotide-binding</keyword>
<dbReference type="GO" id="GO:0030288">
    <property type="term" value="C:outer membrane-bounded periplasmic space"/>
    <property type="evidence" value="ECO:0007669"/>
    <property type="project" value="TreeGrafter"/>
</dbReference>
<dbReference type="SUPFAM" id="SSF56300">
    <property type="entry name" value="Metallo-dependent phosphatases"/>
    <property type="match status" value="1"/>
</dbReference>
<dbReference type="Pfam" id="PF00395">
    <property type="entry name" value="SLH"/>
    <property type="match status" value="2"/>
</dbReference>
<protein>
    <submittedName>
        <fullName evidence="4">5'-nucleotidase C-terminal domain-containing protein</fullName>
    </submittedName>
</protein>
<dbReference type="PROSITE" id="PS51272">
    <property type="entry name" value="SLH"/>
    <property type="match status" value="2"/>
</dbReference>
<evidence type="ECO:0000256" key="2">
    <source>
        <dbReference type="RuleBase" id="RU362119"/>
    </source>
</evidence>
<dbReference type="InterPro" id="IPR036907">
    <property type="entry name" value="5'-Nucleotdase_C_sf"/>
</dbReference>